<gene>
    <name evidence="1" type="ordered locus">Emtol_1122</name>
</gene>
<proteinExistence type="predicted"/>
<organism evidence="1 2">
    <name type="scientific">Emticicia oligotrophica (strain DSM 17448 / CIP 109782 / MTCC 6937 / GPTSA100-15)</name>
    <dbReference type="NCBI Taxonomy" id="929562"/>
    <lineage>
        <taxon>Bacteria</taxon>
        <taxon>Pseudomonadati</taxon>
        <taxon>Bacteroidota</taxon>
        <taxon>Cytophagia</taxon>
        <taxon>Cytophagales</taxon>
        <taxon>Leadbetterellaceae</taxon>
        <taxon>Emticicia</taxon>
    </lineage>
</organism>
<sequence>MDRKISPSDLLAKSFLEMAKQFNANVELIKVLKSRTYKIGEANVLVRASSDGNRRYFFGINYITVEEIANLENPFIAFICGSVERTIIIPAKLLFKHLHQISHDRNGEYKINIDQDLNIVLSGRGNRLECKTFINNWNLLLSPPIFEENEKPKTVEESLHSVLQGRLLEIGNIRGFQTFCPDKSKKFNDRKLDEIATLKTCPELQFSDYDLLRQIDVIWFKPRGNNFIPEYAFEVELSTGVWSGVGRMATLMDYSNVGLYVIANDSKKYSQVINSFTEYQNRYKFIANDLVGELYSAELNLKQLRIDIGL</sequence>
<evidence type="ECO:0000313" key="2">
    <source>
        <dbReference type="Proteomes" id="UP000002875"/>
    </source>
</evidence>
<dbReference type="Proteomes" id="UP000002875">
    <property type="component" value="Chromosome"/>
</dbReference>
<evidence type="ECO:0000313" key="1">
    <source>
        <dbReference type="EMBL" id="AFK02272.1"/>
    </source>
</evidence>
<evidence type="ECO:0008006" key="3">
    <source>
        <dbReference type="Google" id="ProtNLM"/>
    </source>
</evidence>
<accession>A0ABM5MYU6</accession>
<dbReference type="RefSeq" id="WP_015027972.1">
    <property type="nucleotide sequence ID" value="NC_018748.1"/>
</dbReference>
<dbReference type="EMBL" id="CP002961">
    <property type="protein sequence ID" value="AFK02272.1"/>
    <property type="molecule type" value="Genomic_DNA"/>
</dbReference>
<reference evidence="1 2" key="1">
    <citation type="submission" date="2011-07" db="EMBL/GenBank/DDBJ databases">
        <title>The complete genome of chromosome of Emticicia oligotrophica DSM 17448.</title>
        <authorList>
            <consortium name="US DOE Joint Genome Institute (JGI-PGF)"/>
            <person name="Lucas S."/>
            <person name="Han J."/>
            <person name="Lapidus A."/>
            <person name="Bruce D."/>
            <person name="Goodwin L."/>
            <person name="Pitluck S."/>
            <person name="Peters L."/>
            <person name="Kyrpides N."/>
            <person name="Mavromatis K."/>
            <person name="Ivanova N."/>
            <person name="Ovchinnikova G."/>
            <person name="Teshima H."/>
            <person name="Detter J.C."/>
            <person name="Tapia R."/>
            <person name="Han C."/>
            <person name="Land M."/>
            <person name="Hauser L."/>
            <person name="Markowitz V."/>
            <person name="Cheng J.-F."/>
            <person name="Hugenholtz P."/>
            <person name="Woyke T."/>
            <person name="Wu D."/>
            <person name="Tindall B."/>
            <person name="Pomrenke H."/>
            <person name="Brambilla E."/>
            <person name="Klenk H.-P."/>
            <person name="Eisen J.A."/>
        </authorList>
    </citation>
    <scope>NUCLEOTIDE SEQUENCE [LARGE SCALE GENOMIC DNA]</scope>
    <source>
        <strain evidence="1 2">DSM 17448</strain>
    </source>
</reference>
<protein>
    <recommendedName>
        <fullName evidence="3">Restriction endonuclease</fullName>
    </recommendedName>
</protein>
<name>A0ABM5MYU6_EMTOG</name>
<keyword evidence="2" id="KW-1185">Reference proteome</keyword>